<sequence>MEITVFDKDLQKRINDAIYYISALAVSNRSARKDLLRLRKELKILKKVIQKDYISYDDTITIKGEFGVVLISLSILSQKYKRIKNQLEHIQDLLLT</sequence>
<reference evidence="1 4" key="1">
    <citation type="submission" date="2019-10" db="EMBL/GenBank/DDBJ databases">
        <title>Comparative genomics of sulfur disproportionating microorganisms.</title>
        <authorList>
            <person name="Ward L.M."/>
            <person name="Bertran E."/>
            <person name="Johnston D."/>
        </authorList>
    </citation>
    <scope>NUCLEOTIDE SEQUENCE [LARGE SCALE GENOMIC DNA]</scope>
    <source>
        <strain evidence="1 4">DSM 3772</strain>
    </source>
</reference>
<proteinExistence type="predicted"/>
<dbReference type="GeneID" id="42779535"/>
<evidence type="ECO:0000313" key="4">
    <source>
        <dbReference type="Proteomes" id="UP000474054"/>
    </source>
</evidence>
<keyword evidence="3" id="KW-1185">Reference proteome</keyword>
<protein>
    <submittedName>
        <fullName evidence="2">Uncharacterized protein</fullName>
    </submittedName>
</protein>
<evidence type="ECO:0000313" key="3">
    <source>
        <dbReference type="Proteomes" id="UP000426328"/>
    </source>
</evidence>
<evidence type="ECO:0000313" key="2">
    <source>
        <dbReference type="EMBL" id="QGR21828.1"/>
    </source>
</evidence>
<dbReference type="Proteomes" id="UP000474054">
    <property type="component" value="Unassembled WGS sequence"/>
</dbReference>
<evidence type="ECO:0000313" key="1">
    <source>
        <dbReference type="EMBL" id="MQL55586.1"/>
    </source>
</evidence>
<dbReference type="Proteomes" id="UP000426328">
    <property type="component" value="Chromosome"/>
</dbReference>
<reference evidence="2 3" key="2">
    <citation type="submission" date="2019-10" db="EMBL/GenBank/DDBJ databases">
        <title>Genome Sequences from Six Type Strain Members of the Archaeal Family Sulfolobaceae: Acidianus ambivalens, Acidianus infernus, Metallosphaera prunae, Stygiolobus azoricus, Sulfolobus metallicus, and Sulfurisphaera ohwakuensis.</title>
        <authorList>
            <person name="Counts J.A."/>
            <person name="Kelly R.M."/>
        </authorList>
    </citation>
    <scope>NUCLEOTIDE SEQUENCE [LARGE SCALE GENOMIC DNA]</scope>
    <source>
        <strain evidence="2 3">LEI 10</strain>
    </source>
</reference>
<gene>
    <name evidence="2" type="ORF">D1866_07315</name>
    <name evidence="1" type="ORF">GFB69_07505</name>
</gene>
<dbReference type="KEGG" id="aamb:D1866_07315"/>
<dbReference type="EMBL" id="CP045482">
    <property type="protein sequence ID" value="QGR21828.1"/>
    <property type="molecule type" value="Genomic_DNA"/>
</dbReference>
<dbReference type="AlphaFoldDB" id="A0A650CVM9"/>
<name>A0A650CVM9_ACIAM</name>
<organism evidence="2 3">
    <name type="scientific">Acidianus ambivalens</name>
    <name type="common">Desulfurolobus ambivalens</name>
    <dbReference type="NCBI Taxonomy" id="2283"/>
    <lineage>
        <taxon>Archaea</taxon>
        <taxon>Thermoproteota</taxon>
        <taxon>Thermoprotei</taxon>
        <taxon>Sulfolobales</taxon>
        <taxon>Sulfolobaceae</taxon>
        <taxon>Acidianus</taxon>
    </lineage>
</organism>
<accession>A0A650CVM9</accession>
<dbReference type="EMBL" id="WHYS01000002">
    <property type="protein sequence ID" value="MQL55586.1"/>
    <property type="molecule type" value="Genomic_DNA"/>
</dbReference>
<dbReference type="RefSeq" id="WP_152941581.1">
    <property type="nucleotide sequence ID" value="NZ_CP045482.1"/>
</dbReference>